<dbReference type="GO" id="GO:0003677">
    <property type="term" value="F:DNA binding"/>
    <property type="evidence" value="ECO:0007669"/>
    <property type="project" value="UniProtKB-KW"/>
</dbReference>
<dbReference type="PRINTS" id="PR00686">
    <property type="entry name" value="TIFACTORIID"/>
</dbReference>
<keyword evidence="6" id="KW-1185">Reference proteome</keyword>
<keyword evidence="4" id="KW-0804">Transcription</keyword>
<dbReference type="Proteomes" id="UP000005095">
    <property type="component" value="Chromosome"/>
</dbReference>
<dbReference type="PANTHER" id="PTHR10126">
    <property type="entry name" value="TATA-BOX BINDING PROTEIN"/>
    <property type="match status" value="1"/>
</dbReference>
<dbReference type="Pfam" id="PF00352">
    <property type="entry name" value="TBP"/>
    <property type="match status" value="2"/>
</dbReference>
<sequence>MKIVNIVSSGDLHQPVPFQRLPELPASRYKYDPEMYHGAYLLLNAGKATVYRSGKYILIGLKALEEVDTSFKELLALLSPIIDPSLVSPPRVQNIVGMEDFQVEIPLTRLVVALQMERVEYEPEQFPGVIYRGEQGTALIFSSGKVILAGFKDLGAMAAFASELKEKIRTIG</sequence>
<evidence type="ECO:0000256" key="1">
    <source>
        <dbReference type="ARBA" id="ARBA00005560"/>
    </source>
</evidence>
<reference evidence="5 6" key="1">
    <citation type="submission" date="2011-08" db="EMBL/GenBank/DDBJ databases">
        <title>The complete genome of Methanofollis liminatans DSM 4140.</title>
        <authorList>
            <consortium name="US DOE Joint Genome Institute (JGI-PGF)"/>
            <person name="Lucas S."/>
            <person name="Han J."/>
            <person name="Lapidus A."/>
            <person name="Bruce D."/>
            <person name="Goodwin L."/>
            <person name="Pitluck S."/>
            <person name="Peters L."/>
            <person name="Kyrpides N."/>
            <person name="Mavromatis K."/>
            <person name="Ivanova N."/>
            <person name="Mikhailova N."/>
            <person name="Lu M."/>
            <person name="Detter J.C."/>
            <person name="Tapia R."/>
            <person name="Han C."/>
            <person name="Land M."/>
            <person name="Hauser L."/>
            <person name="Markowitz V."/>
            <person name="Cheng J.-F."/>
            <person name="Hugenholtz P."/>
            <person name="Woyke T."/>
            <person name="Wu D."/>
            <person name="Spring S."/>
            <person name="Schuler E."/>
            <person name="Brambilla E."/>
            <person name="Klenk H.-P."/>
            <person name="Eisen J.A."/>
        </authorList>
    </citation>
    <scope>NUCLEOTIDE SEQUENCE [LARGE SCALE GENOMIC DNA]</scope>
    <source>
        <strain evidence="5 6">DSM 4140</strain>
    </source>
</reference>
<dbReference type="InterPro" id="IPR012295">
    <property type="entry name" value="TBP_dom_sf"/>
</dbReference>
<dbReference type="SUPFAM" id="SSF55945">
    <property type="entry name" value="TATA-box binding protein-like"/>
    <property type="match status" value="2"/>
</dbReference>
<dbReference type="STRING" id="28892.Metli_2038"/>
<organism evidence="5 6">
    <name type="scientific">Methanofollis liminatans DSM 4140</name>
    <dbReference type="NCBI Taxonomy" id="28892"/>
    <lineage>
        <taxon>Archaea</taxon>
        <taxon>Methanobacteriati</taxon>
        <taxon>Methanobacteriota</taxon>
        <taxon>Stenosarchaea group</taxon>
        <taxon>Methanomicrobia</taxon>
        <taxon>Methanomicrobiales</taxon>
        <taxon>Methanomicrobiaceae</taxon>
        <taxon>Methanofollis</taxon>
    </lineage>
</organism>
<gene>
    <name evidence="5" type="ORF">Metli_2038</name>
</gene>
<evidence type="ECO:0000313" key="6">
    <source>
        <dbReference type="Proteomes" id="UP000005095"/>
    </source>
</evidence>
<proteinExistence type="inferred from homology"/>
<evidence type="ECO:0000256" key="2">
    <source>
        <dbReference type="ARBA" id="ARBA00022737"/>
    </source>
</evidence>
<protein>
    <submittedName>
        <fullName evidence="5">TATA-box binding family protein</fullName>
    </submittedName>
</protein>
<name>J0SB86_9EURY</name>
<evidence type="ECO:0000256" key="3">
    <source>
        <dbReference type="ARBA" id="ARBA00023125"/>
    </source>
</evidence>
<dbReference type="Gene3D" id="3.30.310.10">
    <property type="entry name" value="TATA-Binding Protein"/>
    <property type="match status" value="2"/>
</dbReference>
<accession>J0SB86</accession>
<dbReference type="GO" id="GO:0006352">
    <property type="term" value="P:DNA-templated transcription initiation"/>
    <property type="evidence" value="ECO:0007669"/>
    <property type="project" value="InterPro"/>
</dbReference>
<dbReference type="AlphaFoldDB" id="J0SB86"/>
<dbReference type="HOGENOM" id="CLU_060161_4_3_2"/>
<dbReference type="RefSeq" id="WP_004040087.1">
    <property type="nucleotide sequence ID" value="NZ_CM001555.1"/>
</dbReference>
<keyword evidence="3" id="KW-0238">DNA-binding</keyword>
<evidence type="ECO:0000256" key="4">
    <source>
        <dbReference type="ARBA" id="ARBA00023163"/>
    </source>
</evidence>
<dbReference type="PATRIC" id="fig|28892.9.peg.2207"/>
<dbReference type="InterPro" id="IPR000814">
    <property type="entry name" value="TBP"/>
</dbReference>
<dbReference type="EMBL" id="CM001555">
    <property type="protein sequence ID" value="EJG07979.1"/>
    <property type="molecule type" value="Genomic_DNA"/>
</dbReference>
<comment type="similarity">
    <text evidence="1">Belongs to the TBP family.</text>
</comment>
<keyword evidence="2" id="KW-0677">Repeat</keyword>
<evidence type="ECO:0000313" key="5">
    <source>
        <dbReference type="EMBL" id="EJG07979.1"/>
    </source>
</evidence>
<dbReference type="SMR" id="J0SB86"/>
<dbReference type="OrthoDB" id="350539at2157"/>